<evidence type="ECO:0000256" key="1">
    <source>
        <dbReference type="ARBA" id="ARBA00023125"/>
    </source>
</evidence>
<dbReference type="GO" id="GO:0015074">
    <property type="term" value="P:DNA integration"/>
    <property type="evidence" value="ECO:0007669"/>
    <property type="project" value="InterPro"/>
</dbReference>
<dbReference type="InterPro" id="IPR013762">
    <property type="entry name" value="Integrase-like_cat_sf"/>
</dbReference>
<dbReference type="Proteomes" id="UP000256970">
    <property type="component" value="Unassembled WGS sequence"/>
</dbReference>
<dbReference type="Gene3D" id="1.10.443.10">
    <property type="entry name" value="Intergrase catalytic core"/>
    <property type="match status" value="1"/>
</dbReference>
<dbReference type="GO" id="GO:0003677">
    <property type="term" value="F:DNA binding"/>
    <property type="evidence" value="ECO:0007669"/>
    <property type="project" value="UniProtKB-KW"/>
</dbReference>
<evidence type="ECO:0000256" key="3">
    <source>
        <dbReference type="SAM" id="SignalP"/>
    </source>
</evidence>
<dbReference type="InterPro" id="IPR011010">
    <property type="entry name" value="DNA_brk_join_enz"/>
</dbReference>
<dbReference type="SUPFAM" id="SSF47823">
    <property type="entry name" value="lambda integrase-like, N-terminal domain"/>
    <property type="match status" value="1"/>
</dbReference>
<evidence type="ECO:0000313" key="5">
    <source>
        <dbReference type="EMBL" id="SZX68798.1"/>
    </source>
</evidence>
<name>A0A383VTG8_TETOB</name>
<dbReference type="PROSITE" id="PS51898">
    <property type="entry name" value="TYR_RECOMBINASE"/>
    <property type="match status" value="1"/>
</dbReference>
<keyword evidence="2" id="KW-0233">DNA recombination</keyword>
<dbReference type="STRING" id="3088.A0A383VTG8"/>
<dbReference type="EMBL" id="FNXT01000881">
    <property type="protein sequence ID" value="SZX68798.1"/>
    <property type="molecule type" value="Genomic_DNA"/>
</dbReference>
<keyword evidence="6" id="KW-1185">Reference proteome</keyword>
<reference evidence="5 6" key="1">
    <citation type="submission" date="2016-10" db="EMBL/GenBank/DDBJ databases">
        <authorList>
            <person name="Cai Z."/>
        </authorList>
    </citation>
    <scope>NUCLEOTIDE SEQUENCE [LARGE SCALE GENOMIC DNA]</scope>
</reference>
<sequence>MGAALLLVTVCAVPAAGKNNERRTLLASAPAVSKAPAPAAKAAATPKAAGPAIPAGFAKITCDPTPIPGKPYQINSSGKVCGVWYDAIACQQVDGGSTFAGSPDVCCAPKATKVDDWPNFGNCIALKSASKTPVKCADTGAWTQKARYQAQRRAARKPVPVEAWPAGFVMELREKWQDILQLDLAQSTHRSYGWHVRQYRQFCVAAGAPQQPDAQVLAQFVVGRAQHGYAVSTIEQGVYAVARWALDVGQEGLASELVVRRAMKVAAKLAVPAGRQKLPLDRRELRAVVSSLQARGRRDFIGVRDAALFLLGWTGMFRSSELVGIDWDDLRPIQQKGGVLIYVPRSKTDQAGEGAWVFIACCEEEAMCPVQALWRLRRLAVQHARGDPVGPVFTAREGKQQRLRKTTVGVRLRKALEKVGVQDWDLYAAHSLRRGGATWAVQQGVSVRQIMVMGRWKSDVVRQYLYHSPAELLQASRQQQQG</sequence>
<dbReference type="Pfam" id="PF00589">
    <property type="entry name" value="Phage_integrase"/>
    <property type="match status" value="1"/>
</dbReference>
<dbReference type="GO" id="GO:0006310">
    <property type="term" value="P:DNA recombination"/>
    <property type="evidence" value="ECO:0007669"/>
    <property type="project" value="UniProtKB-KW"/>
</dbReference>
<keyword evidence="3" id="KW-0732">Signal</keyword>
<protein>
    <recommendedName>
        <fullName evidence="4">Tyr recombinase domain-containing protein</fullName>
    </recommendedName>
</protein>
<dbReference type="PANTHER" id="PTHR34605">
    <property type="entry name" value="PHAGE_INTEGRASE DOMAIN-CONTAINING PROTEIN"/>
    <property type="match status" value="1"/>
</dbReference>
<dbReference type="SUPFAM" id="SSF56349">
    <property type="entry name" value="DNA breaking-rejoining enzymes"/>
    <property type="match status" value="1"/>
</dbReference>
<dbReference type="Gene3D" id="1.10.150.130">
    <property type="match status" value="1"/>
</dbReference>
<feature type="chain" id="PRO_5016591228" description="Tyr recombinase domain-containing protein" evidence="3">
    <location>
        <begin position="18"/>
        <end position="482"/>
    </location>
</feature>
<dbReference type="AlphaFoldDB" id="A0A383VTG8"/>
<organism evidence="5 6">
    <name type="scientific">Tetradesmus obliquus</name>
    <name type="common">Green alga</name>
    <name type="synonym">Acutodesmus obliquus</name>
    <dbReference type="NCBI Taxonomy" id="3088"/>
    <lineage>
        <taxon>Eukaryota</taxon>
        <taxon>Viridiplantae</taxon>
        <taxon>Chlorophyta</taxon>
        <taxon>core chlorophytes</taxon>
        <taxon>Chlorophyceae</taxon>
        <taxon>CS clade</taxon>
        <taxon>Sphaeropleales</taxon>
        <taxon>Scenedesmaceae</taxon>
        <taxon>Tetradesmus</taxon>
    </lineage>
</organism>
<proteinExistence type="predicted"/>
<dbReference type="InterPro" id="IPR052925">
    <property type="entry name" value="Phage_Integrase-like_Recomb"/>
</dbReference>
<accession>A0A383VTG8</accession>
<evidence type="ECO:0000259" key="4">
    <source>
        <dbReference type="PROSITE" id="PS51898"/>
    </source>
</evidence>
<gene>
    <name evidence="5" type="ORF">BQ4739_LOCUS9116</name>
</gene>
<dbReference type="InterPro" id="IPR002104">
    <property type="entry name" value="Integrase_catalytic"/>
</dbReference>
<keyword evidence="1" id="KW-0238">DNA-binding</keyword>
<feature type="domain" description="Tyr recombinase" evidence="4">
    <location>
        <begin position="275"/>
        <end position="478"/>
    </location>
</feature>
<dbReference type="PANTHER" id="PTHR34605:SF3">
    <property type="entry name" value="P CELL-TYPE AGGLUTINATION PROTEIN MAP4-LIKE-RELATED"/>
    <property type="match status" value="1"/>
</dbReference>
<evidence type="ECO:0000256" key="2">
    <source>
        <dbReference type="ARBA" id="ARBA00023172"/>
    </source>
</evidence>
<feature type="signal peptide" evidence="3">
    <location>
        <begin position="1"/>
        <end position="17"/>
    </location>
</feature>
<dbReference type="InterPro" id="IPR010998">
    <property type="entry name" value="Integrase_recombinase_N"/>
</dbReference>
<evidence type="ECO:0000313" key="6">
    <source>
        <dbReference type="Proteomes" id="UP000256970"/>
    </source>
</evidence>